<dbReference type="PROSITE" id="PS00010">
    <property type="entry name" value="ASX_HYDROXYL"/>
    <property type="match status" value="1"/>
</dbReference>
<dbReference type="SMART" id="SM00082">
    <property type="entry name" value="LRRCT"/>
    <property type="match status" value="4"/>
</dbReference>
<dbReference type="GeneTree" id="ENSGT00940000157322"/>
<dbReference type="CDD" id="cd00054">
    <property type="entry name" value="EGF_CA"/>
    <property type="match status" value="2"/>
</dbReference>
<dbReference type="Gene3D" id="2.10.25.10">
    <property type="entry name" value="Laminin"/>
    <property type="match status" value="3"/>
</dbReference>
<organism evidence="12 13">
    <name type="scientific">Eptatretus burgeri</name>
    <name type="common">Inshore hagfish</name>
    <dbReference type="NCBI Taxonomy" id="7764"/>
    <lineage>
        <taxon>Eukaryota</taxon>
        <taxon>Metazoa</taxon>
        <taxon>Chordata</taxon>
        <taxon>Craniata</taxon>
        <taxon>Vertebrata</taxon>
        <taxon>Cyclostomata</taxon>
        <taxon>Myxini</taxon>
        <taxon>Myxiniformes</taxon>
        <taxon>Myxinidae</taxon>
        <taxon>Eptatretinae</taxon>
        <taxon>Eptatretus</taxon>
    </lineage>
</organism>
<feature type="disulfide bond" evidence="10">
    <location>
        <begin position="790"/>
        <end position="799"/>
    </location>
</feature>
<dbReference type="InterPro" id="IPR003591">
    <property type="entry name" value="Leu-rich_rpt_typical-subtyp"/>
</dbReference>
<sequence length="844" mass="93428">MPKLRTFRLHSNDLQCDCHMAWLSEWLRQRPRVGLFTQCASPSNLRGLNVPEVQQKEFVCSDSTRVQGCATSSKAACPSVCTCVKKVVDCRGKDLGTVPLNLPQKTTEIRLEQNNIKSIPPKAFTSYKKIRRIDLSNNQISEIAANAFHGLRNLNSLVLYGNKITELPKGLFDGLYSLQLLLLNANQINCIRVDAFRDLQSLSLLSLYDNKIQTMAKGTFTPLHAIQTLHLAQNAFICDCNLKWLAEFLHANPIETSGARCASPRRLANKRIGQIKSKKFRCSAKEQYSLPGTDDYRVKLAGACYRDSLCPDTCRCEGTVVDCSNQGLTRLPNRLPQYTTELRLNNNEISVLEATGLFKKLPHLRKINLSNNRLLEMEDGAFEGASQVTELLLIGNRLDIIQGDMFRGLNSLKTLMLRSNRLTCLGNNSFAGLSTIRLLSLYDNQISSVAPGAFAGLHSLSTLNLLANPFHCNCHLAWLAGWLRLRHIVTGNPRCQDPPFLHEIPIQDVAEQDFTCGDGDEEVHCLPPIRCPASCSCSDGTVRCSNQGFSSLPANLPHDLTELYLDENQFTMVPAELSNYKYLSLIDLSNNRISGIANFTFKNMSQLTKLILSYNRLRCIPLRAFSGLKNLRLLSLHGNDISTIAEGVFSDLTALSHLALGSNPLYCDCSLRWLSNWVKVGYKEPGIARCQGPGELTDKLLLTTPSSKFECSGPAETSVQAKCYPCLSNPCRNNGLCSPDPVEYFRCSCSEGFKGQSCGTPINSCVMTPCENGGTCRLQDDAEKGFSCDCPKGFEGQTCEVNIDDCKDHKCGNSSTCVDGINDYTCVCRAEYTASERPEEIDKG</sequence>
<keyword evidence="8 10" id="KW-1015">Disulfide bond</keyword>
<keyword evidence="3" id="KW-0964">Secreted</keyword>
<dbReference type="PROSITE" id="PS51450">
    <property type="entry name" value="LRR"/>
    <property type="match status" value="3"/>
</dbReference>
<evidence type="ECO:0000256" key="4">
    <source>
        <dbReference type="ARBA" id="ARBA00022536"/>
    </source>
</evidence>
<dbReference type="Proteomes" id="UP000694388">
    <property type="component" value="Unplaced"/>
</dbReference>
<evidence type="ECO:0000313" key="12">
    <source>
        <dbReference type="Ensembl" id="ENSEBUP00000003394.1"/>
    </source>
</evidence>
<name>A0A8C4NAY0_EPTBU</name>
<evidence type="ECO:0000256" key="2">
    <source>
        <dbReference type="ARBA" id="ARBA00022473"/>
    </source>
</evidence>
<keyword evidence="5" id="KW-0433">Leucine-rich repeat</keyword>
<dbReference type="GO" id="GO:0005509">
    <property type="term" value="F:calcium ion binding"/>
    <property type="evidence" value="ECO:0007669"/>
    <property type="project" value="InterPro"/>
</dbReference>
<feature type="domain" description="EGF-like" evidence="11">
    <location>
        <begin position="724"/>
        <end position="759"/>
    </location>
</feature>
<dbReference type="PROSITE" id="PS00022">
    <property type="entry name" value="EGF_1"/>
    <property type="match status" value="2"/>
</dbReference>
<evidence type="ECO:0000313" key="13">
    <source>
        <dbReference type="Proteomes" id="UP000694388"/>
    </source>
</evidence>
<dbReference type="FunFam" id="2.10.25.10:FF:000054">
    <property type="entry name" value="Slit guidance ligand 2"/>
    <property type="match status" value="1"/>
</dbReference>
<dbReference type="Pfam" id="PF01462">
    <property type="entry name" value="LRRNT"/>
    <property type="match status" value="2"/>
</dbReference>
<dbReference type="SUPFAM" id="SSF57196">
    <property type="entry name" value="EGF/Laminin"/>
    <property type="match status" value="3"/>
</dbReference>
<comment type="subcellular location">
    <subcellularLocation>
        <location evidence="1">Secreted</location>
    </subcellularLocation>
</comment>
<evidence type="ECO:0000256" key="8">
    <source>
        <dbReference type="ARBA" id="ARBA00023157"/>
    </source>
</evidence>
<proteinExistence type="predicted"/>
<accession>A0A8C4NAY0</accession>
<keyword evidence="4 10" id="KW-0245">EGF-like domain</keyword>
<dbReference type="Pfam" id="PF00008">
    <property type="entry name" value="EGF"/>
    <property type="match status" value="1"/>
</dbReference>
<reference evidence="12" key="1">
    <citation type="submission" date="2025-08" db="UniProtKB">
        <authorList>
            <consortium name="Ensembl"/>
        </authorList>
    </citation>
    <scope>IDENTIFICATION</scope>
</reference>
<dbReference type="Pfam" id="PF01463">
    <property type="entry name" value="LRRCT"/>
    <property type="match status" value="4"/>
</dbReference>
<dbReference type="InterPro" id="IPR001881">
    <property type="entry name" value="EGF-like_Ca-bd_dom"/>
</dbReference>
<dbReference type="PANTHER" id="PTHR45836">
    <property type="entry name" value="SLIT HOMOLOG"/>
    <property type="match status" value="1"/>
</dbReference>
<feature type="disulfide bond" evidence="10">
    <location>
        <begin position="749"/>
        <end position="758"/>
    </location>
</feature>
<keyword evidence="13" id="KW-1185">Reference proteome</keyword>
<evidence type="ECO:0000256" key="3">
    <source>
        <dbReference type="ARBA" id="ARBA00022525"/>
    </source>
</evidence>
<evidence type="ECO:0000256" key="10">
    <source>
        <dbReference type="PROSITE-ProRule" id="PRU00076"/>
    </source>
</evidence>
<dbReference type="Ensembl" id="ENSEBUT00000003763.1">
    <property type="protein sequence ID" value="ENSEBUP00000003394.1"/>
    <property type="gene ID" value="ENSEBUG00000002448.1"/>
</dbReference>
<dbReference type="SMART" id="SM00181">
    <property type="entry name" value="EGF"/>
    <property type="match status" value="3"/>
</dbReference>
<dbReference type="PROSITE" id="PS01187">
    <property type="entry name" value="EGF_CA"/>
    <property type="match status" value="1"/>
</dbReference>
<evidence type="ECO:0000256" key="6">
    <source>
        <dbReference type="ARBA" id="ARBA00022729"/>
    </source>
</evidence>
<feature type="domain" description="EGF-like" evidence="11">
    <location>
        <begin position="761"/>
        <end position="800"/>
    </location>
</feature>
<dbReference type="FunFam" id="2.10.25.10:FF:000063">
    <property type="entry name" value="Slit guidance ligand 2"/>
    <property type="match status" value="1"/>
</dbReference>
<evidence type="ECO:0000259" key="11">
    <source>
        <dbReference type="PROSITE" id="PS50026"/>
    </source>
</evidence>
<evidence type="ECO:0000256" key="5">
    <source>
        <dbReference type="ARBA" id="ARBA00022614"/>
    </source>
</evidence>
<dbReference type="GO" id="GO:0005576">
    <property type="term" value="C:extracellular region"/>
    <property type="evidence" value="ECO:0007669"/>
    <property type="project" value="UniProtKB-SubCell"/>
</dbReference>
<evidence type="ECO:0000256" key="9">
    <source>
        <dbReference type="ARBA" id="ARBA00023180"/>
    </source>
</evidence>
<dbReference type="InterPro" id="IPR000483">
    <property type="entry name" value="Cys-rich_flank_reg_C"/>
</dbReference>
<dbReference type="GO" id="GO:0007411">
    <property type="term" value="P:axon guidance"/>
    <property type="evidence" value="ECO:0007669"/>
    <property type="project" value="TreeGrafter"/>
</dbReference>
<comment type="caution">
    <text evidence="10">Lacks conserved residue(s) required for the propagation of feature annotation.</text>
</comment>
<keyword evidence="7" id="KW-0677">Repeat</keyword>
<dbReference type="OMA" id="KINCIHA"/>
<dbReference type="Pfam" id="PF13855">
    <property type="entry name" value="LRR_8"/>
    <property type="match status" value="4"/>
</dbReference>
<evidence type="ECO:0000256" key="1">
    <source>
        <dbReference type="ARBA" id="ARBA00004613"/>
    </source>
</evidence>
<dbReference type="GO" id="GO:0048495">
    <property type="term" value="F:Roundabout binding"/>
    <property type="evidence" value="ECO:0007669"/>
    <property type="project" value="TreeGrafter"/>
</dbReference>
<dbReference type="GO" id="GO:0008201">
    <property type="term" value="F:heparin binding"/>
    <property type="evidence" value="ECO:0007669"/>
    <property type="project" value="TreeGrafter"/>
</dbReference>
<protein>
    <submittedName>
        <fullName evidence="12">Slit homolog 1a (Drosophila)</fullName>
    </submittedName>
</protein>
<dbReference type="InterPro" id="IPR000372">
    <property type="entry name" value="LRRNT"/>
</dbReference>
<dbReference type="SMART" id="SM00179">
    <property type="entry name" value="EGF_CA"/>
    <property type="match status" value="3"/>
</dbReference>
<dbReference type="PROSITE" id="PS50026">
    <property type="entry name" value="EGF_3"/>
    <property type="match status" value="3"/>
</dbReference>
<dbReference type="FunFam" id="3.80.10.10:FF:000002">
    <property type="entry name" value="Slit guidance ligand 2"/>
    <property type="match status" value="2"/>
</dbReference>
<dbReference type="InterPro" id="IPR032675">
    <property type="entry name" value="LRR_dom_sf"/>
</dbReference>
<dbReference type="PROSITE" id="PS01186">
    <property type="entry name" value="EGF_2"/>
    <property type="match status" value="2"/>
</dbReference>
<keyword evidence="2" id="KW-0217">Developmental protein</keyword>
<evidence type="ECO:0000256" key="7">
    <source>
        <dbReference type="ARBA" id="ARBA00022737"/>
    </source>
</evidence>
<dbReference type="InterPro" id="IPR000152">
    <property type="entry name" value="EGF-type_Asp/Asn_hydroxyl_site"/>
</dbReference>
<keyword evidence="9" id="KW-0325">Glycoprotein</keyword>
<dbReference type="PANTHER" id="PTHR45836:SF4">
    <property type="entry name" value="PROTEIN SLIT"/>
    <property type="match status" value="1"/>
</dbReference>
<dbReference type="InterPro" id="IPR001611">
    <property type="entry name" value="Leu-rich_rpt"/>
</dbReference>
<feature type="domain" description="EGF-like" evidence="11">
    <location>
        <begin position="802"/>
        <end position="839"/>
    </location>
</feature>
<dbReference type="InterPro" id="IPR018097">
    <property type="entry name" value="EGF_Ca-bd_CS"/>
</dbReference>
<dbReference type="Gene3D" id="3.80.10.10">
    <property type="entry name" value="Ribonuclease Inhibitor"/>
    <property type="match status" value="4"/>
</dbReference>
<dbReference type="SUPFAM" id="SSF52058">
    <property type="entry name" value="L domain-like"/>
    <property type="match status" value="3"/>
</dbReference>
<dbReference type="GO" id="GO:0050919">
    <property type="term" value="P:negative chemotaxis"/>
    <property type="evidence" value="ECO:0007669"/>
    <property type="project" value="TreeGrafter"/>
</dbReference>
<dbReference type="InterPro" id="IPR000742">
    <property type="entry name" value="EGF"/>
</dbReference>
<dbReference type="InterPro" id="IPR051355">
    <property type="entry name" value="Notch/Slit_guidance"/>
</dbReference>
<reference evidence="12" key="2">
    <citation type="submission" date="2025-09" db="UniProtKB">
        <authorList>
            <consortium name="Ensembl"/>
        </authorList>
    </citation>
    <scope>IDENTIFICATION</scope>
</reference>
<dbReference type="SMART" id="SM00369">
    <property type="entry name" value="LRR_TYP"/>
    <property type="match status" value="14"/>
</dbReference>
<dbReference type="FunFam" id="3.80.10.10:FF:000004">
    <property type="entry name" value="Slit guidance ligand 2"/>
    <property type="match status" value="1"/>
</dbReference>
<dbReference type="SMART" id="SM00368">
    <property type="entry name" value="LRR_RI"/>
    <property type="match status" value="6"/>
</dbReference>
<dbReference type="SMART" id="SM00013">
    <property type="entry name" value="LRRNT"/>
    <property type="match status" value="3"/>
</dbReference>
<keyword evidence="6" id="KW-0732">Signal</keyword>
<dbReference type="AlphaFoldDB" id="A0A8C4NAY0"/>